<organism evidence="1 2">
    <name type="scientific">Caballeronia sordidicola</name>
    <name type="common">Burkholderia sordidicola</name>
    <dbReference type="NCBI Taxonomy" id="196367"/>
    <lineage>
        <taxon>Bacteria</taxon>
        <taxon>Pseudomonadati</taxon>
        <taxon>Pseudomonadota</taxon>
        <taxon>Betaproteobacteria</taxon>
        <taxon>Burkholderiales</taxon>
        <taxon>Burkholderiaceae</taxon>
        <taxon>Caballeronia</taxon>
    </lineage>
</organism>
<reference evidence="1 2" key="1">
    <citation type="submission" date="2017-03" db="EMBL/GenBank/DDBJ databases">
        <title>Genome analysis of strain PAMC 26577.</title>
        <authorList>
            <person name="Oh H.-M."/>
            <person name="Yang J.-A."/>
        </authorList>
    </citation>
    <scope>NUCLEOTIDE SEQUENCE [LARGE SCALE GENOMIC DNA]</scope>
    <source>
        <strain evidence="1 2">PAMC 26577</strain>
    </source>
</reference>
<accession>A0A242MRZ3</accession>
<dbReference type="AlphaFoldDB" id="A0A242MRZ3"/>
<dbReference type="EMBL" id="NBTZ01000069">
    <property type="protein sequence ID" value="OTP74091.1"/>
    <property type="molecule type" value="Genomic_DNA"/>
</dbReference>
<name>A0A242MRZ3_CABSO</name>
<gene>
    <name evidence="1" type="ORF">PAMC26577_16745</name>
</gene>
<evidence type="ECO:0000313" key="1">
    <source>
        <dbReference type="EMBL" id="OTP74091.1"/>
    </source>
</evidence>
<dbReference type="Proteomes" id="UP000195221">
    <property type="component" value="Unassembled WGS sequence"/>
</dbReference>
<proteinExistence type="predicted"/>
<protein>
    <submittedName>
        <fullName evidence="1">Uncharacterized protein</fullName>
    </submittedName>
</protein>
<sequence length="41" mass="4713">MTIEGRLEGIGCIAQYATIRNHRLGTILVTRPHFVEEAWPY</sequence>
<comment type="caution">
    <text evidence="1">The sequence shown here is derived from an EMBL/GenBank/DDBJ whole genome shotgun (WGS) entry which is preliminary data.</text>
</comment>
<evidence type="ECO:0000313" key="2">
    <source>
        <dbReference type="Proteomes" id="UP000195221"/>
    </source>
</evidence>